<feature type="domain" description="Integrase catalytic" evidence="6">
    <location>
        <begin position="287"/>
        <end position="445"/>
    </location>
</feature>
<dbReference type="EMBL" id="AFYH01115643">
    <property type="status" value="NOT_ANNOTATED_CDS"/>
    <property type="molecule type" value="Genomic_DNA"/>
</dbReference>
<evidence type="ECO:0000256" key="3">
    <source>
        <dbReference type="ARBA" id="ARBA00023268"/>
    </source>
</evidence>
<protein>
    <recommendedName>
        <fullName evidence="4">Gypsy retrotransposon integrase-like protein 1</fullName>
        <ecNumber evidence="2">3.1.26.4</ecNumber>
    </recommendedName>
</protein>
<reference evidence="7" key="3">
    <citation type="submission" date="2025-09" db="UniProtKB">
        <authorList>
            <consortium name="Ensembl"/>
        </authorList>
    </citation>
    <scope>IDENTIFICATION</scope>
</reference>
<evidence type="ECO:0000256" key="2">
    <source>
        <dbReference type="ARBA" id="ARBA00012180"/>
    </source>
</evidence>
<dbReference type="GO" id="GO:0015074">
    <property type="term" value="P:DNA integration"/>
    <property type="evidence" value="ECO:0007669"/>
    <property type="project" value="InterPro"/>
</dbReference>
<reference evidence="8" key="1">
    <citation type="submission" date="2011-08" db="EMBL/GenBank/DDBJ databases">
        <title>The draft genome of Latimeria chalumnae.</title>
        <authorList>
            <person name="Di Palma F."/>
            <person name="Alfoldi J."/>
            <person name="Johnson J."/>
            <person name="Berlin A."/>
            <person name="Gnerre S."/>
            <person name="Jaffe D."/>
            <person name="MacCallum I."/>
            <person name="Young S."/>
            <person name="Walker B.J."/>
            <person name="Lander E."/>
            <person name="Lindblad-Toh K."/>
        </authorList>
    </citation>
    <scope>NUCLEOTIDE SEQUENCE [LARGE SCALE GENOMIC DNA]</scope>
    <source>
        <strain evidence="8">Wild caught</strain>
    </source>
</reference>
<dbReference type="InterPro" id="IPR050951">
    <property type="entry name" value="Retrovirus_Pol_polyprotein"/>
</dbReference>
<evidence type="ECO:0000256" key="4">
    <source>
        <dbReference type="ARBA" id="ARBA00039658"/>
    </source>
</evidence>
<dbReference type="Proteomes" id="UP000008672">
    <property type="component" value="Unassembled WGS sequence"/>
</dbReference>
<dbReference type="FunCoup" id="H3APU4">
    <property type="interactions" value="70"/>
</dbReference>
<dbReference type="OMA" id="HCLECAM"/>
<dbReference type="GeneTree" id="ENSGT01000000214408"/>
<dbReference type="EC" id="3.1.26.4" evidence="2"/>
<dbReference type="Pfam" id="PF17921">
    <property type="entry name" value="Integrase_H2C2"/>
    <property type="match status" value="1"/>
</dbReference>
<dbReference type="GO" id="GO:0004523">
    <property type="term" value="F:RNA-DNA hybrid ribonuclease activity"/>
    <property type="evidence" value="ECO:0007669"/>
    <property type="project" value="UniProtKB-EC"/>
</dbReference>
<dbReference type="PROSITE" id="PS50878">
    <property type="entry name" value="RT_POL"/>
    <property type="match status" value="1"/>
</dbReference>
<dbReference type="eggNOG" id="KOG0017">
    <property type="taxonomic scope" value="Eukaryota"/>
</dbReference>
<dbReference type="InterPro" id="IPR036397">
    <property type="entry name" value="RNaseH_sf"/>
</dbReference>
<evidence type="ECO:0000313" key="8">
    <source>
        <dbReference type="Proteomes" id="UP000008672"/>
    </source>
</evidence>
<dbReference type="InterPro" id="IPR000477">
    <property type="entry name" value="RT_dom"/>
</dbReference>
<dbReference type="PROSITE" id="PS50994">
    <property type="entry name" value="INTEGRASE"/>
    <property type="match status" value="1"/>
</dbReference>
<accession>H3APU4</accession>
<dbReference type="GO" id="GO:0003676">
    <property type="term" value="F:nucleic acid binding"/>
    <property type="evidence" value="ECO:0007669"/>
    <property type="project" value="InterPro"/>
</dbReference>
<dbReference type="AlphaFoldDB" id="H3APU4"/>
<comment type="similarity">
    <text evidence="1">Belongs to the beta type-B retroviral polymerase family. HERV class-II K(HML-2) pol subfamily.</text>
</comment>
<dbReference type="Gene3D" id="1.10.340.70">
    <property type="match status" value="1"/>
</dbReference>
<sequence>SSSKEEHLLHLEALLETLFKAGLKVNPDKAQIVKDCVSFLGITITPSGRALDRHKLKVLLALPLPTDLTSLRSFLGMCNFMRSLVWNFSALCKPLYQLLKSQQPFLWIESHTAAVMSLKTALTSAPTLSSSDYTLPFHLFFTSTITSLVVVMAQLTDAWHPLAFASRLTSVVEQKYTPCELALLAVHWALQHFLFLTGTHEARKGKSLSTLMLKVKAHDRSNTYNCTVANIHSRGHFAADATYRALKVSFWWPKMREQIEHYCAHCLECAMINPAPRQVVGPLPIRAVSGPWRSIFMDYIDGLPRAPGGHTHLLVVVCAFTKWVEAFPMTTTTAKATAKILLWLFSTWGIPDTVDSDRGPQFANEVMEQTLAALGVKHHLHIPYRPQASEQMERVNCTLKAGLKKVCLEQGAHWADALPWLLMALRSRVDKRTGYSPFQIMMGRVMRLPENLLYTPASAEEAALVTTEVWVEQLIATCRKIHTAVAHRMGDSKRKVKAYFDASAGPVNLEIGDQVMLKKFSDKGPFPQAAYAGPFSIVDRVSPTVY</sequence>
<dbReference type="Pfam" id="PF00665">
    <property type="entry name" value="rve"/>
    <property type="match status" value="1"/>
</dbReference>
<dbReference type="InterPro" id="IPR043502">
    <property type="entry name" value="DNA/RNA_pol_sf"/>
</dbReference>
<dbReference type="EMBL" id="AFYH01115644">
    <property type="status" value="NOT_ANNOTATED_CDS"/>
    <property type="molecule type" value="Genomic_DNA"/>
</dbReference>
<keyword evidence="3" id="KW-0511">Multifunctional enzyme</keyword>
<dbReference type="Gene3D" id="3.10.20.370">
    <property type="match status" value="1"/>
</dbReference>
<dbReference type="InterPro" id="IPR041588">
    <property type="entry name" value="Integrase_H2C2"/>
</dbReference>
<dbReference type="Gene3D" id="3.30.420.10">
    <property type="entry name" value="Ribonuclease H-like superfamily/Ribonuclease H"/>
    <property type="match status" value="1"/>
</dbReference>
<evidence type="ECO:0000259" key="5">
    <source>
        <dbReference type="PROSITE" id="PS50878"/>
    </source>
</evidence>
<dbReference type="SUPFAM" id="SSF56672">
    <property type="entry name" value="DNA/RNA polymerases"/>
    <property type="match status" value="1"/>
</dbReference>
<feature type="domain" description="Reverse transcriptase" evidence="5">
    <location>
        <begin position="1"/>
        <end position="44"/>
    </location>
</feature>
<dbReference type="Pfam" id="PF17919">
    <property type="entry name" value="RT_RNaseH_2"/>
    <property type="match status" value="1"/>
</dbReference>
<dbReference type="InterPro" id="IPR012337">
    <property type="entry name" value="RNaseH-like_sf"/>
</dbReference>
<evidence type="ECO:0000259" key="6">
    <source>
        <dbReference type="PROSITE" id="PS50994"/>
    </source>
</evidence>
<dbReference type="Gene3D" id="3.30.70.270">
    <property type="match status" value="2"/>
</dbReference>
<dbReference type="HOGENOM" id="CLU_000384_9_5_1"/>
<reference evidence="7" key="2">
    <citation type="submission" date="2025-08" db="UniProtKB">
        <authorList>
            <consortium name="Ensembl"/>
        </authorList>
    </citation>
    <scope>IDENTIFICATION</scope>
</reference>
<dbReference type="InterPro" id="IPR001584">
    <property type="entry name" value="Integrase_cat-core"/>
</dbReference>
<dbReference type="Ensembl" id="ENSLACT00000011754.1">
    <property type="protein sequence ID" value="ENSLACP00000011665.1"/>
    <property type="gene ID" value="ENSLACG00000010266.1"/>
</dbReference>
<name>H3APU4_LATCH</name>
<dbReference type="InterPro" id="IPR041577">
    <property type="entry name" value="RT_RNaseH_2"/>
</dbReference>
<dbReference type="STRING" id="7897.ENSLACP00000011665"/>
<dbReference type="PANTHER" id="PTHR37984:SF5">
    <property type="entry name" value="PROTEIN NYNRIN-LIKE"/>
    <property type="match status" value="1"/>
</dbReference>
<dbReference type="FunFam" id="3.30.70.270:FF:000020">
    <property type="entry name" value="Transposon Tf2-6 polyprotein-like Protein"/>
    <property type="match status" value="1"/>
</dbReference>
<dbReference type="InterPro" id="IPR043128">
    <property type="entry name" value="Rev_trsase/Diguanyl_cyclase"/>
</dbReference>
<dbReference type="PANTHER" id="PTHR37984">
    <property type="entry name" value="PROTEIN CBG26694"/>
    <property type="match status" value="1"/>
</dbReference>
<proteinExistence type="inferred from homology"/>
<dbReference type="SUPFAM" id="SSF53098">
    <property type="entry name" value="Ribonuclease H-like"/>
    <property type="match status" value="1"/>
</dbReference>
<organism evidence="7 8">
    <name type="scientific">Latimeria chalumnae</name>
    <name type="common">Coelacanth</name>
    <dbReference type="NCBI Taxonomy" id="7897"/>
    <lineage>
        <taxon>Eukaryota</taxon>
        <taxon>Metazoa</taxon>
        <taxon>Chordata</taxon>
        <taxon>Craniata</taxon>
        <taxon>Vertebrata</taxon>
        <taxon>Euteleostomi</taxon>
        <taxon>Coelacanthiformes</taxon>
        <taxon>Coelacanthidae</taxon>
        <taxon>Latimeria</taxon>
    </lineage>
</organism>
<evidence type="ECO:0000313" key="7">
    <source>
        <dbReference type="Ensembl" id="ENSLACP00000011665.1"/>
    </source>
</evidence>
<keyword evidence="8" id="KW-1185">Reference proteome</keyword>
<evidence type="ECO:0000256" key="1">
    <source>
        <dbReference type="ARBA" id="ARBA00010879"/>
    </source>
</evidence>
<dbReference type="InParanoid" id="H3APU4"/>